<accession>A0A2K9NG79</accession>
<dbReference type="Proteomes" id="UP000234752">
    <property type="component" value="Chromosome eg_2"/>
</dbReference>
<evidence type="ECO:0000313" key="1">
    <source>
        <dbReference type="EMBL" id="AUN32108.1"/>
    </source>
</evidence>
<keyword evidence="2" id="KW-1185">Reference proteome</keyword>
<gene>
    <name evidence="1" type="ORF">C0V82_16970</name>
</gene>
<dbReference type="AlphaFoldDB" id="A0A2K9NG79"/>
<dbReference type="RefSeq" id="WP_102113658.1">
    <property type="nucleotide sequence ID" value="NZ_BMGN01000006.1"/>
</dbReference>
<sequence length="81" mass="9490">MDIHLISLIAPTITALVLLITPQWQTRHIERRMLAGDDRYLDEQRAYRAYPWQRNPKVLRVTGAVLLLMEAVYLGLSWFNP</sequence>
<proteinExistence type="predicted"/>
<evidence type="ECO:0000313" key="2">
    <source>
        <dbReference type="Proteomes" id="UP000234752"/>
    </source>
</evidence>
<dbReference type="KEGG" id="ncb:C0V82_16970"/>
<dbReference type="OrthoDB" id="8480229at2"/>
<protein>
    <submittedName>
        <fullName evidence="1">Uncharacterized protein</fullName>
    </submittedName>
</protein>
<reference evidence="1 2" key="1">
    <citation type="submission" date="2017-12" db="EMBL/GenBank/DDBJ databases">
        <title>Genomes of bacteria within cyanobacterial aggregates.</title>
        <authorList>
            <person name="Cai H."/>
        </authorList>
    </citation>
    <scope>NUCLEOTIDE SEQUENCE [LARGE SCALE GENOMIC DNA]</scope>
    <source>
        <strain evidence="1 2">TH16</strain>
    </source>
</reference>
<name>A0A2K9NG79_9PROT</name>
<dbReference type="EMBL" id="CP025612">
    <property type="protein sequence ID" value="AUN32108.1"/>
    <property type="molecule type" value="Genomic_DNA"/>
</dbReference>
<organism evidence="1 2">
    <name type="scientific">Niveispirillum cyanobacteriorum</name>
    <dbReference type="NCBI Taxonomy" id="1612173"/>
    <lineage>
        <taxon>Bacteria</taxon>
        <taxon>Pseudomonadati</taxon>
        <taxon>Pseudomonadota</taxon>
        <taxon>Alphaproteobacteria</taxon>
        <taxon>Rhodospirillales</taxon>
        <taxon>Azospirillaceae</taxon>
        <taxon>Niveispirillum</taxon>
    </lineage>
</organism>